<feature type="compositionally biased region" description="Basic and acidic residues" evidence="1">
    <location>
        <begin position="292"/>
        <end position="310"/>
    </location>
</feature>
<evidence type="ECO:0000256" key="2">
    <source>
        <dbReference type="SAM" id="Phobius"/>
    </source>
</evidence>
<keyword evidence="2" id="KW-0472">Membrane</keyword>
<sequence>MTDLSNAGNDPKRSGDAACFQGDAAATSSDMAESPSPSPSSAFESYSAGANSGADAAYADEQSNDVTKFSSTDGMTEKTAVILMVVLLVLAVIASIVMLFASSAGWMKVAVLLALWSAVIGAVLVTRYRKTIALERKRLETIEELHKVELDRELATHREQELILEQNYLDSLEGNNDDNIAALRAEVFALRAQLAEFMGEDFDDEQVALRAQAERLRELDSPQQASPMKDPTGHDRPTPRATSHRAEMTANGTVGAHTQHGGTGSASSASPVEDAEATDMRRTFSPSGQPVDVHEVADSKGDETVSKEKFSTNSFRAINWQETPAEDAAEDDSQGGAHEARGARHSFAAPESGDASDSPTRQLQTIRDEDLAEKPAQATTQEPAQEPASHGRRRAEDNKGSLTVAELMAQMRKKREQREDEEA</sequence>
<dbReference type="Proteomes" id="UP000594774">
    <property type="component" value="Chromosome"/>
</dbReference>
<feature type="transmembrane region" description="Helical" evidence="2">
    <location>
        <begin position="106"/>
        <end position="128"/>
    </location>
</feature>
<feature type="region of interest" description="Disordered" evidence="1">
    <location>
        <begin position="24"/>
        <end position="48"/>
    </location>
</feature>
<feature type="compositionally biased region" description="Low complexity" evidence="1">
    <location>
        <begin position="28"/>
        <end position="48"/>
    </location>
</feature>
<dbReference type="EMBL" id="CP066023">
    <property type="protein sequence ID" value="QQB83001.1"/>
    <property type="molecule type" value="Genomic_DNA"/>
</dbReference>
<keyword evidence="2" id="KW-1133">Transmembrane helix</keyword>
<gene>
    <name evidence="4" type="ORF">I6G95_01135</name>
    <name evidence="5" type="ORF">I6H48_01770</name>
</gene>
<feature type="compositionally biased region" description="Polar residues" evidence="1">
    <location>
        <begin position="355"/>
        <end position="365"/>
    </location>
</feature>
<protein>
    <recommendedName>
        <fullName evidence="3">DUF6779 domain-containing protein</fullName>
    </recommendedName>
</protein>
<evidence type="ECO:0000313" key="4">
    <source>
        <dbReference type="EMBL" id="QPR31118.1"/>
    </source>
</evidence>
<proteinExistence type="predicted"/>
<feature type="region of interest" description="Disordered" evidence="1">
    <location>
        <begin position="216"/>
        <end position="423"/>
    </location>
</feature>
<dbReference type="Pfam" id="PF20570">
    <property type="entry name" value="DUF6779"/>
    <property type="match status" value="1"/>
</dbReference>
<name>A0AB37GHT9_CORAY</name>
<keyword evidence="2" id="KW-0812">Transmembrane</keyword>
<reference evidence="6 7" key="1">
    <citation type="submission" date="2020-12" db="EMBL/GenBank/DDBJ databases">
        <title>FDA dAtabase for Regulatory Grade micrObial Sequences (FDA-ARGOS): Supporting development and validation of Infectious Disease Dx tests.</title>
        <authorList>
            <person name="Sproer C."/>
            <person name="Gronow S."/>
            <person name="Severitt S."/>
            <person name="Schroder I."/>
            <person name="Tallon L."/>
            <person name="Sadzewicz L."/>
            <person name="Zhao X."/>
            <person name="Boylan J."/>
            <person name="Ott S."/>
            <person name="Bowen H."/>
            <person name="Vavikolanu K."/>
            <person name="Mehta A."/>
            <person name="Aluvathingal J."/>
            <person name="Nadendla S."/>
            <person name="Lowell S."/>
            <person name="Myers T."/>
            <person name="Yan Y."/>
            <person name="Sichtig H."/>
        </authorList>
    </citation>
    <scope>NUCLEOTIDE SEQUENCE [LARGE SCALE GENOMIC DNA]</scope>
    <source>
        <strain evidence="4 6">FDAARGOS_938</strain>
        <strain evidence="5 7">FDAARGOS_991</strain>
    </source>
</reference>
<evidence type="ECO:0000313" key="5">
    <source>
        <dbReference type="EMBL" id="QQB83001.1"/>
    </source>
</evidence>
<feature type="compositionally biased region" description="Polar residues" evidence="1">
    <location>
        <begin position="311"/>
        <end position="322"/>
    </location>
</feature>
<feature type="domain" description="DUF6779" evidence="3">
    <location>
        <begin position="107"/>
        <end position="215"/>
    </location>
</feature>
<feature type="transmembrane region" description="Helical" evidence="2">
    <location>
        <begin position="80"/>
        <end position="100"/>
    </location>
</feature>
<dbReference type="AlphaFoldDB" id="A0AB37GHT9"/>
<dbReference type="EMBL" id="CP065628">
    <property type="protein sequence ID" value="QPR31118.1"/>
    <property type="molecule type" value="Genomic_DNA"/>
</dbReference>
<evidence type="ECO:0000313" key="6">
    <source>
        <dbReference type="Proteomes" id="UP000594774"/>
    </source>
</evidence>
<dbReference type="Proteomes" id="UP000595198">
    <property type="component" value="Chromosome"/>
</dbReference>
<accession>A0AB37GHT9</accession>
<evidence type="ECO:0000313" key="7">
    <source>
        <dbReference type="Proteomes" id="UP000595198"/>
    </source>
</evidence>
<feature type="compositionally biased region" description="Acidic residues" evidence="1">
    <location>
        <begin position="324"/>
        <end position="333"/>
    </location>
</feature>
<organism evidence="4 6">
    <name type="scientific">Corynebacterium amycolatum</name>
    <dbReference type="NCBI Taxonomy" id="43765"/>
    <lineage>
        <taxon>Bacteria</taxon>
        <taxon>Bacillati</taxon>
        <taxon>Actinomycetota</taxon>
        <taxon>Actinomycetes</taxon>
        <taxon>Mycobacteriales</taxon>
        <taxon>Corynebacteriaceae</taxon>
        <taxon>Corynebacterium</taxon>
    </lineage>
</organism>
<evidence type="ECO:0000256" key="1">
    <source>
        <dbReference type="SAM" id="MobiDB-lite"/>
    </source>
</evidence>
<dbReference type="InterPro" id="IPR046706">
    <property type="entry name" value="DUF6779"/>
</dbReference>
<dbReference type="RefSeq" id="WP_197914936.1">
    <property type="nucleotide sequence ID" value="NZ_CP065628.1"/>
</dbReference>
<keyword evidence="7" id="KW-1185">Reference proteome</keyword>
<evidence type="ECO:0000259" key="3">
    <source>
        <dbReference type="Pfam" id="PF20570"/>
    </source>
</evidence>